<dbReference type="Proteomes" id="UP001596004">
    <property type="component" value="Unassembled WGS sequence"/>
</dbReference>
<evidence type="ECO:0000313" key="3">
    <source>
        <dbReference type="Proteomes" id="UP001596004"/>
    </source>
</evidence>
<proteinExistence type="predicted"/>
<organism evidence="2 3">
    <name type="scientific">Sphaerisporangium dianthi</name>
    <dbReference type="NCBI Taxonomy" id="1436120"/>
    <lineage>
        <taxon>Bacteria</taxon>
        <taxon>Bacillati</taxon>
        <taxon>Actinomycetota</taxon>
        <taxon>Actinomycetes</taxon>
        <taxon>Streptosporangiales</taxon>
        <taxon>Streptosporangiaceae</taxon>
        <taxon>Sphaerisporangium</taxon>
    </lineage>
</organism>
<dbReference type="EMBL" id="JBHSFP010000037">
    <property type="protein sequence ID" value="MFC4535920.1"/>
    <property type="molecule type" value="Genomic_DNA"/>
</dbReference>
<keyword evidence="3" id="KW-1185">Reference proteome</keyword>
<reference evidence="3" key="1">
    <citation type="journal article" date="2019" name="Int. J. Syst. Evol. Microbiol.">
        <title>The Global Catalogue of Microorganisms (GCM) 10K type strain sequencing project: providing services to taxonomists for standard genome sequencing and annotation.</title>
        <authorList>
            <consortium name="The Broad Institute Genomics Platform"/>
            <consortium name="The Broad Institute Genome Sequencing Center for Infectious Disease"/>
            <person name="Wu L."/>
            <person name="Ma J."/>
        </authorList>
    </citation>
    <scope>NUCLEOTIDE SEQUENCE [LARGE SCALE GENOMIC DNA]</scope>
    <source>
        <strain evidence="3">CGMCC 4.7132</strain>
    </source>
</reference>
<feature type="chain" id="PRO_5047500255" evidence="1">
    <location>
        <begin position="25"/>
        <end position="169"/>
    </location>
</feature>
<dbReference type="InterPro" id="IPR023888">
    <property type="entry name" value="SdpC-like"/>
</dbReference>
<comment type="caution">
    <text evidence="2">The sequence shown here is derived from an EMBL/GenBank/DDBJ whole genome shotgun (WGS) entry which is preliminary data.</text>
</comment>
<feature type="signal peptide" evidence="1">
    <location>
        <begin position="1"/>
        <end position="24"/>
    </location>
</feature>
<protein>
    <submittedName>
        <fullName evidence="2">Uncharacterized protein</fullName>
    </submittedName>
</protein>
<sequence>MRRTQSAAVFLLAIGLLTGGSAHGAAELQNYDGETLFKGLFLGAGPVAGKHPDLIVPTSGRWQAQRADHLIQRMRQHRPAFFASFAAAITSGDRIRIERAAVAADELAAGLITAAGPSDDYGSFVAVDRNLIKETHIVMNKNRVWTGAPVRGTLARDRWVNDVAQALAR</sequence>
<keyword evidence="1" id="KW-0732">Signal</keyword>
<name>A0ABV9CTM1_9ACTN</name>
<dbReference type="RefSeq" id="WP_380849414.1">
    <property type="nucleotide sequence ID" value="NZ_JBHSFP010000037.1"/>
</dbReference>
<accession>A0ABV9CTM1</accession>
<gene>
    <name evidence="2" type="ORF">ACFO60_34580</name>
</gene>
<evidence type="ECO:0000313" key="2">
    <source>
        <dbReference type="EMBL" id="MFC4535920.1"/>
    </source>
</evidence>
<evidence type="ECO:0000256" key="1">
    <source>
        <dbReference type="SAM" id="SignalP"/>
    </source>
</evidence>
<dbReference type="Pfam" id="PF26137">
    <property type="entry name" value="Toxin_SdpC"/>
    <property type="match status" value="1"/>
</dbReference>